<reference evidence="3" key="2">
    <citation type="submission" date="2017-10" db="EMBL/GenBank/DDBJ databases">
        <authorList>
            <person name="Banno H."/>
            <person name="Chua N.-H."/>
        </authorList>
    </citation>
    <scope>NUCLEOTIDE SEQUENCE [LARGE SCALE GENOMIC DNA]</scope>
    <source>
        <strain evidence="3">Kuenenia_mbr1_ru-nijmegen</strain>
    </source>
</reference>
<dbReference type="InterPro" id="IPR036165">
    <property type="entry name" value="YefM-like_sf"/>
</dbReference>
<dbReference type="SUPFAM" id="SSF143120">
    <property type="entry name" value="YefM-like"/>
    <property type="match status" value="1"/>
</dbReference>
<comment type="similarity">
    <text evidence="1">Belongs to the phD/YefM antitoxin family.</text>
</comment>
<evidence type="ECO:0000256" key="1">
    <source>
        <dbReference type="ARBA" id="ARBA00009981"/>
    </source>
</evidence>
<dbReference type="Proteomes" id="UP000221734">
    <property type="component" value="Chromosome Kuenenia_stuttgartiensis_MBR1"/>
</dbReference>
<dbReference type="RefSeq" id="WP_099323808.1">
    <property type="nucleotide sequence ID" value="NZ_CP049055.1"/>
</dbReference>
<organism evidence="3 4">
    <name type="scientific">Kuenenia stuttgartiensis</name>
    <dbReference type="NCBI Taxonomy" id="174633"/>
    <lineage>
        <taxon>Bacteria</taxon>
        <taxon>Pseudomonadati</taxon>
        <taxon>Planctomycetota</taxon>
        <taxon>Candidatus Brocadiia</taxon>
        <taxon>Candidatus Brocadiales</taxon>
        <taxon>Candidatus Brocadiaceae</taxon>
        <taxon>Candidatus Kuenenia</taxon>
    </lineage>
</organism>
<reference evidence="4" key="1">
    <citation type="submission" date="2017-10" db="EMBL/GenBank/DDBJ databases">
        <authorList>
            <person name="Frank J."/>
        </authorList>
    </citation>
    <scope>NUCLEOTIDE SEQUENCE [LARGE SCALE GENOMIC DNA]</scope>
</reference>
<dbReference type="Proteomes" id="UP000501926">
    <property type="component" value="Chromosome"/>
</dbReference>
<dbReference type="KEGG" id="kst:KSMBR1_0387"/>
<name>A0A2C9CBF8_KUEST</name>
<gene>
    <name evidence="2" type="ORF">KsCSTR_32470</name>
    <name evidence="3" type="ORF">KSMBR1_0387</name>
</gene>
<dbReference type="OrthoDB" id="517732at2"/>
<evidence type="ECO:0000313" key="5">
    <source>
        <dbReference type="Proteomes" id="UP000501926"/>
    </source>
</evidence>
<proteinExistence type="inferred from homology"/>
<evidence type="ECO:0000313" key="2">
    <source>
        <dbReference type="EMBL" id="QII12626.1"/>
    </source>
</evidence>
<evidence type="ECO:0000313" key="4">
    <source>
        <dbReference type="Proteomes" id="UP000221734"/>
    </source>
</evidence>
<dbReference type="AlphaFoldDB" id="A0A2C9CBF8"/>
<protein>
    <submittedName>
        <fullName evidence="3">Uncharacterized protein</fullName>
    </submittedName>
</protein>
<dbReference type="EMBL" id="CP049055">
    <property type="protein sequence ID" value="QII12626.1"/>
    <property type="molecule type" value="Genomic_DNA"/>
</dbReference>
<keyword evidence="4" id="KW-1185">Reference proteome</keyword>
<sequence length="81" mass="9478">MNTIDLRKKKHSIDELLTMARSEPLMICDKDGKNYVLEEIDEFEKEVKELGSSKKFMEFLDERSKERETIPISSITKKLGI</sequence>
<reference evidence="2 5" key="3">
    <citation type="submission" date="2020-02" db="EMBL/GenBank/DDBJ databases">
        <title>Newly sequenced genome of strain CSTR1 showed variability in Candidatus Kuenenia stuttgartiensis genomes.</title>
        <authorList>
            <person name="Ding C."/>
            <person name="Adrian L."/>
        </authorList>
    </citation>
    <scope>NUCLEOTIDE SEQUENCE [LARGE SCALE GENOMIC DNA]</scope>
    <source>
        <strain evidence="2 5">CSTR1</strain>
    </source>
</reference>
<evidence type="ECO:0000313" key="3">
    <source>
        <dbReference type="EMBL" id="SOH02903.1"/>
    </source>
</evidence>
<accession>A0A2C9CBF8</accession>
<dbReference type="EMBL" id="LT934425">
    <property type="protein sequence ID" value="SOH02903.1"/>
    <property type="molecule type" value="Genomic_DNA"/>
</dbReference>